<sequence>MSRNYLDRQELAELVRECHLTGAPSDRLGLSLAKIAGGVWDRFQHTADRDDFVQETVLHLLKTPLRKADPTGNLFSYFTTCAVNFGSKLRDKEQGELRRFRAYAKDRLDSGEEIPERE</sequence>
<protein>
    <recommendedName>
        <fullName evidence="3">Sigma-70 family RNA polymerase sigma factor</fullName>
    </recommendedName>
</protein>
<evidence type="ECO:0000313" key="1">
    <source>
        <dbReference type="EMBL" id="MDY3558129.1"/>
    </source>
</evidence>
<proteinExistence type="predicted"/>
<comment type="caution">
    <text evidence="1">The sequence shown here is derived from an EMBL/GenBank/DDBJ whole genome shotgun (WGS) entry which is preliminary data.</text>
</comment>
<keyword evidence="2" id="KW-1185">Reference proteome</keyword>
<dbReference type="Proteomes" id="UP001272242">
    <property type="component" value="Unassembled WGS sequence"/>
</dbReference>
<accession>A0ABU5ESA8</accession>
<reference evidence="2" key="1">
    <citation type="journal article" date="2023" name="Mar. Drugs">
        <title>Gemmata algarum, a Novel Planctomycete Isolated from an Algal Mat, Displays Antimicrobial Activity.</title>
        <authorList>
            <person name="Kumar G."/>
            <person name="Kallscheuer N."/>
            <person name="Kashif M."/>
            <person name="Ahamad S."/>
            <person name="Jagadeeshwari U."/>
            <person name="Pannikurungottu S."/>
            <person name="Haufschild T."/>
            <person name="Kabuu M."/>
            <person name="Sasikala C."/>
            <person name="Jogler C."/>
            <person name="Ramana C."/>
        </authorList>
    </citation>
    <scope>NUCLEOTIDE SEQUENCE [LARGE SCALE GENOMIC DNA]</scope>
    <source>
        <strain evidence="2">JC673</strain>
    </source>
</reference>
<dbReference type="EMBL" id="JAXBLV010000013">
    <property type="protein sequence ID" value="MDY3558129.1"/>
    <property type="molecule type" value="Genomic_DNA"/>
</dbReference>
<name>A0ABU5ESA8_9BACT</name>
<dbReference type="RefSeq" id="WP_320685098.1">
    <property type="nucleotide sequence ID" value="NZ_JAXBLV010000013.1"/>
</dbReference>
<evidence type="ECO:0000313" key="2">
    <source>
        <dbReference type="Proteomes" id="UP001272242"/>
    </source>
</evidence>
<gene>
    <name evidence="1" type="ORF">R5W23_000850</name>
</gene>
<organism evidence="1 2">
    <name type="scientific">Gemmata algarum</name>
    <dbReference type="NCBI Taxonomy" id="2975278"/>
    <lineage>
        <taxon>Bacteria</taxon>
        <taxon>Pseudomonadati</taxon>
        <taxon>Planctomycetota</taxon>
        <taxon>Planctomycetia</taxon>
        <taxon>Gemmatales</taxon>
        <taxon>Gemmataceae</taxon>
        <taxon>Gemmata</taxon>
    </lineage>
</organism>
<evidence type="ECO:0008006" key="3">
    <source>
        <dbReference type="Google" id="ProtNLM"/>
    </source>
</evidence>